<comment type="similarity">
    <text evidence="7">Belongs to the binding-protein-dependent transport system permease family.</text>
</comment>
<dbReference type="InterPro" id="IPR050809">
    <property type="entry name" value="UgpAE/MalFG_permease"/>
</dbReference>
<dbReference type="GO" id="GO:0055085">
    <property type="term" value="P:transmembrane transport"/>
    <property type="evidence" value="ECO:0007669"/>
    <property type="project" value="InterPro"/>
</dbReference>
<comment type="subcellular location">
    <subcellularLocation>
        <location evidence="1 7">Cell membrane</location>
        <topology evidence="1 7">Multi-pass membrane protein</topology>
    </subcellularLocation>
</comment>
<dbReference type="AlphaFoldDB" id="A0A9D1K6K7"/>
<gene>
    <name evidence="9" type="ORF">IAA84_11655</name>
</gene>
<keyword evidence="3" id="KW-1003">Cell membrane</keyword>
<evidence type="ECO:0000256" key="7">
    <source>
        <dbReference type="RuleBase" id="RU363032"/>
    </source>
</evidence>
<keyword evidence="4 7" id="KW-0812">Transmembrane</keyword>
<evidence type="ECO:0000259" key="8">
    <source>
        <dbReference type="PROSITE" id="PS50928"/>
    </source>
</evidence>
<evidence type="ECO:0000256" key="5">
    <source>
        <dbReference type="ARBA" id="ARBA00022989"/>
    </source>
</evidence>
<keyword evidence="6 7" id="KW-0472">Membrane</keyword>
<dbReference type="InterPro" id="IPR035906">
    <property type="entry name" value="MetI-like_sf"/>
</dbReference>
<evidence type="ECO:0000256" key="2">
    <source>
        <dbReference type="ARBA" id="ARBA00022448"/>
    </source>
</evidence>
<proteinExistence type="inferred from homology"/>
<evidence type="ECO:0000256" key="6">
    <source>
        <dbReference type="ARBA" id="ARBA00023136"/>
    </source>
</evidence>
<feature type="transmembrane region" description="Helical" evidence="7">
    <location>
        <begin position="262"/>
        <end position="287"/>
    </location>
</feature>
<reference evidence="9" key="1">
    <citation type="submission" date="2020-10" db="EMBL/GenBank/DDBJ databases">
        <authorList>
            <person name="Gilroy R."/>
        </authorList>
    </citation>
    <scope>NUCLEOTIDE SEQUENCE</scope>
    <source>
        <strain evidence="9">13766</strain>
    </source>
</reference>
<dbReference type="SUPFAM" id="SSF161098">
    <property type="entry name" value="MetI-like"/>
    <property type="match status" value="1"/>
</dbReference>
<accession>A0A9D1K6K7</accession>
<feature type="transmembrane region" description="Helical" evidence="7">
    <location>
        <begin position="114"/>
        <end position="135"/>
    </location>
</feature>
<feature type="transmembrane region" description="Helical" evidence="7">
    <location>
        <begin position="74"/>
        <end position="93"/>
    </location>
</feature>
<sequence>MDVLRYWQLYAFLLPALAYVIIFHYAPMYGVQIAFKDYNPYRGMMASDWAGMKYFNQFFQSYYFGNIIGNTVRISLMSMVLSFPFPIIFALLLNELKAMRFKRLVQMVSYAPHFISTVVMCGMITLFLSPNSGLINQIVALLGGQKQAFLESSELFPWIYVITGVWQNIGWNSILYVSTLSGVDPTLYEAARIDGASRFQKMIHVDFPSLVPIIVILTIMNFGQLLSVGFEKALLLQNNLNIETSELISTYVYKRGLLDSQFSFSTAVGLFNSVINFSLLLIVNAICRKVSSTSLF</sequence>
<dbReference type="EMBL" id="DVJN01000222">
    <property type="protein sequence ID" value="HIS93659.1"/>
    <property type="molecule type" value="Genomic_DNA"/>
</dbReference>
<dbReference type="PANTHER" id="PTHR43227">
    <property type="entry name" value="BLL4140 PROTEIN"/>
    <property type="match status" value="1"/>
</dbReference>
<evidence type="ECO:0000313" key="10">
    <source>
        <dbReference type="Proteomes" id="UP000824140"/>
    </source>
</evidence>
<feature type="transmembrane region" description="Helical" evidence="7">
    <location>
        <begin position="207"/>
        <end position="230"/>
    </location>
</feature>
<keyword evidence="2 7" id="KW-0813">Transport</keyword>
<protein>
    <submittedName>
        <fullName evidence="9">Sugar ABC transporter permease</fullName>
    </submittedName>
</protein>
<dbReference type="CDD" id="cd06261">
    <property type="entry name" value="TM_PBP2"/>
    <property type="match status" value="1"/>
</dbReference>
<dbReference type="InterPro" id="IPR000515">
    <property type="entry name" value="MetI-like"/>
</dbReference>
<dbReference type="Pfam" id="PF00528">
    <property type="entry name" value="BPD_transp_1"/>
    <property type="match status" value="1"/>
</dbReference>
<feature type="transmembrane region" description="Helical" evidence="7">
    <location>
        <begin position="7"/>
        <end position="26"/>
    </location>
</feature>
<comment type="caution">
    <text evidence="9">The sequence shown here is derived from an EMBL/GenBank/DDBJ whole genome shotgun (WGS) entry which is preliminary data.</text>
</comment>
<organism evidence="9 10">
    <name type="scientific">Candidatus Alectryocaccomicrobium excrementavium</name>
    <dbReference type="NCBI Taxonomy" id="2840668"/>
    <lineage>
        <taxon>Bacteria</taxon>
        <taxon>Bacillati</taxon>
        <taxon>Bacillota</taxon>
        <taxon>Clostridia</taxon>
        <taxon>Candidatus Alectryocaccomicrobium</taxon>
    </lineage>
</organism>
<evidence type="ECO:0000256" key="4">
    <source>
        <dbReference type="ARBA" id="ARBA00022692"/>
    </source>
</evidence>
<dbReference type="Gene3D" id="1.10.3720.10">
    <property type="entry name" value="MetI-like"/>
    <property type="match status" value="1"/>
</dbReference>
<name>A0A9D1K6K7_9FIRM</name>
<dbReference type="PROSITE" id="PS50928">
    <property type="entry name" value="ABC_TM1"/>
    <property type="match status" value="1"/>
</dbReference>
<evidence type="ECO:0000256" key="1">
    <source>
        <dbReference type="ARBA" id="ARBA00004651"/>
    </source>
</evidence>
<reference evidence="9" key="2">
    <citation type="journal article" date="2021" name="PeerJ">
        <title>Extensive microbial diversity within the chicken gut microbiome revealed by metagenomics and culture.</title>
        <authorList>
            <person name="Gilroy R."/>
            <person name="Ravi A."/>
            <person name="Getino M."/>
            <person name="Pursley I."/>
            <person name="Horton D.L."/>
            <person name="Alikhan N.F."/>
            <person name="Baker D."/>
            <person name="Gharbi K."/>
            <person name="Hall N."/>
            <person name="Watson M."/>
            <person name="Adriaenssens E.M."/>
            <person name="Foster-Nyarko E."/>
            <person name="Jarju S."/>
            <person name="Secka A."/>
            <person name="Antonio M."/>
            <person name="Oren A."/>
            <person name="Chaudhuri R.R."/>
            <person name="La Ragione R."/>
            <person name="Hildebrand F."/>
            <person name="Pallen M.J."/>
        </authorList>
    </citation>
    <scope>NUCLEOTIDE SEQUENCE</scope>
    <source>
        <strain evidence="9">13766</strain>
    </source>
</reference>
<keyword evidence="5 7" id="KW-1133">Transmembrane helix</keyword>
<dbReference type="Proteomes" id="UP000824140">
    <property type="component" value="Unassembled WGS sequence"/>
</dbReference>
<evidence type="ECO:0000313" key="9">
    <source>
        <dbReference type="EMBL" id="HIS93659.1"/>
    </source>
</evidence>
<dbReference type="PANTHER" id="PTHR43227:SF11">
    <property type="entry name" value="BLL4140 PROTEIN"/>
    <property type="match status" value="1"/>
</dbReference>
<feature type="domain" description="ABC transmembrane type-1" evidence="8">
    <location>
        <begin position="68"/>
        <end position="283"/>
    </location>
</feature>
<feature type="transmembrane region" description="Helical" evidence="7">
    <location>
        <begin position="155"/>
        <end position="177"/>
    </location>
</feature>
<dbReference type="GO" id="GO:0005886">
    <property type="term" value="C:plasma membrane"/>
    <property type="evidence" value="ECO:0007669"/>
    <property type="project" value="UniProtKB-SubCell"/>
</dbReference>
<evidence type="ECO:0000256" key="3">
    <source>
        <dbReference type="ARBA" id="ARBA00022475"/>
    </source>
</evidence>